<name>A0ABN6K951_9LEPT</name>
<gene>
    <name evidence="1" type="ORF">LPTSP3_g02630</name>
</gene>
<reference evidence="1 2" key="1">
    <citation type="submission" date="2021-08" db="EMBL/GenBank/DDBJ databases">
        <title>Complete genome sequence of Leptospira kobayashii strain E30.</title>
        <authorList>
            <person name="Nakao R."/>
            <person name="Nakamura S."/>
            <person name="Masuzawa T."/>
            <person name="Koizumi N."/>
        </authorList>
    </citation>
    <scope>NUCLEOTIDE SEQUENCE [LARGE SCALE GENOMIC DNA]</scope>
    <source>
        <strain evidence="1 2">E30</strain>
    </source>
</reference>
<evidence type="ECO:0000313" key="2">
    <source>
        <dbReference type="Proteomes" id="UP000245263"/>
    </source>
</evidence>
<dbReference type="Proteomes" id="UP000245263">
    <property type="component" value="Chromosome 1"/>
</dbReference>
<proteinExistence type="predicted"/>
<sequence>MKVPTDILTQEELEKATERLDLIFSTWDDLCQNHTLTSEFKNSFFLSVPITTEATLRYILDVRRIKQFHPEEIENINEYKIAGYLTYWICKLKPVVAKEQIKRYTRTQNFLNEELAFHIAIARINQERTINNRKRINFDEQKSRSSQFLNDLFYTLKYRITTGDTLALIYRNLETF</sequence>
<protein>
    <submittedName>
        <fullName evidence="1">Uncharacterized protein</fullName>
    </submittedName>
</protein>
<accession>A0ABN6K951</accession>
<evidence type="ECO:0000313" key="1">
    <source>
        <dbReference type="EMBL" id="BDA77333.1"/>
    </source>
</evidence>
<dbReference type="RefSeq" id="WP_109021942.1">
    <property type="nucleotide sequence ID" value="NZ_AP025028.1"/>
</dbReference>
<dbReference type="EMBL" id="AP025028">
    <property type="protein sequence ID" value="BDA77333.1"/>
    <property type="molecule type" value="Genomic_DNA"/>
</dbReference>
<keyword evidence="2" id="KW-1185">Reference proteome</keyword>
<organism evidence="1 2">
    <name type="scientific">Leptospira kobayashii</name>
    <dbReference type="NCBI Taxonomy" id="1917830"/>
    <lineage>
        <taxon>Bacteria</taxon>
        <taxon>Pseudomonadati</taxon>
        <taxon>Spirochaetota</taxon>
        <taxon>Spirochaetia</taxon>
        <taxon>Leptospirales</taxon>
        <taxon>Leptospiraceae</taxon>
        <taxon>Leptospira</taxon>
    </lineage>
</organism>